<evidence type="ECO:0000256" key="7">
    <source>
        <dbReference type="ARBA" id="ARBA00026111"/>
    </source>
</evidence>
<dbReference type="Gene3D" id="3.40.630.30">
    <property type="match status" value="1"/>
</dbReference>
<evidence type="ECO:0000256" key="5">
    <source>
        <dbReference type="ARBA" id="ARBA00023315"/>
    </source>
</evidence>
<dbReference type="GO" id="GO:0120518">
    <property type="term" value="F:protein N-terminal-methionine acetyltransferase activity"/>
    <property type="evidence" value="ECO:0007669"/>
    <property type="project" value="UniProtKB-EC"/>
</dbReference>
<evidence type="ECO:0000256" key="3">
    <source>
        <dbReference type="ARBA" id="ARBA00022829"/>
    </source>
</evidence>
<protein>
    <recommendedName>
        <fullName evidence="8">N-alpha-acetyltransferase 60</fullName>
        <ecNumber evidence="7">2.3.1.259</ecNumber>
        <ecNumber evidence="1">2.3.1.48</ecNumber>
    </recommendedName>
</protein>
<dbReference type="EC" id="2.3.1.259" evidence="7"/>
<dbReference type="EC" id="2.3.1.48" evidence="1"/>
<dbReference type="InterPro" id="IPR000182">
    <property type="entry name" value="GNAT_dom"/>
</dbReference>
<dbReference type="PROSITE" id="PS51186">
    <property type="entry name" value="GNAT"/>
    <property type="match status" value="1"/>
</dbReference>
<proteinExistence type="inferred from homology"/>
<organism evidence="12">
    <name type="scientific">Schistocephalus solidus</name>
    <name type="common">Tapeworm</name>
    <dbReference type="NCBI Taxonomy" id="70667"/>
    <lineage>
        <taxon>Eukaryota</taxon>
        <taxon>Metazoa</taxon>
        <taxon>Spiralia</taxon>
        <taxon>Lophotrochozoa</taxon>
        <taxon>Platyhelminthes</taxon>
        <taxon>Cestoda</taxon>
        <taxon>Eucestoda</taxon>
        <taxon>Diphyllobothriidea</taxon>
        <taxon>Diphyllobothriidae</taxon>
        <taxon>Schistocephalus</taxon>
    </lineage>
</organism>
<sequence length="362" mass="39714">MTPFTGLMDVRLARNDDLQAIKRLCGECFPIKYPEPWFLELVANKNYLTILATHLDIVIGMIVVEYRTLNNCKVSDRSILHHSLSTNSMVAYILSLGVTAAYRRLGVASVLLSLVLCHAHHQGRPLTRSKGSLNYLTSGSALCLSNGDVVTPKVVLSRAHMDFLDSLQDRLFLLPCRAVFLHTLSTNTAGLRFYARHGFRVHRLIPRCYLIDGKHADGYTCVLHMNGGFSQEEGDAELRTQWLTLIRETGSTARSAMAALLVSMVNTIVNRGLQVFSGAFRLCDQLVGVARLSSLKLPLPAVVSSQATACAPRRRSSSSPEWSGYPRVKIVPLGGMATSLRLDESGLMTPLRSQPDCAAGGM</sequence>
<dbReference type="GO" id="GO:0004402">
    <property type="term" value="F:histone acetyltransferase activity"/>
    <property type="evidence" value="ECO:0007669"/>
    <property type="project" value="TreeGrafter"/>
</dbReference>
<dbReference type="InterPro" id="IPR016181">
    <property type="entry name" value="Acyl_CoA_acyltransferase"/>
</dbReference>
<evidence type="ECO:0000256" key="9">
    <source>
        <dbReference type="ARBA" id="ARBA00048017"/>
    </source>
</evidence>
<reference evidence="12" key="1">
    <citation type="submission" date="2016-01" db="EMBL/GenBank/DDBJ databases">
        <title>Reference transcriptome for the parasite Schistocephalus solidus: insights into the molecular evolution of parasitism.</title>
        <authorList>
            <person name="Hebert F.O."/>
            <person name="Grambauer S."/>
            <person name="Barber I."/>
            <person name="Landry C.R."/>
            <person name="Aubin-Horth N."/>
        </authorList>
    </citation>
    <scope>NUCLEOTIDE SEQUENCE</scope>
</reference>
<keyword evidence="4" id="KW-0156">Chromatin regulator</keyword>
<dbReference type="PANTHER" id="PTHR14744">
    <property type="entry name" value="N-ALPHA-ACETYLTRANSFERASE 60"/>
    <property type="match status" value="1"/>
</dbReference>
<dbReference type="AlphaFoldDB" id="A0A0X3Q581"/>
<keyword evidence="2 12" id="KW-0808">Transferase</keyword>
<name>A0A0X3Q581_SCHSO</name>
<comment type="catalytic activity">
    <reaction evidence="9">
        <text>L-lysyl-[protein] + acetyl-CoA = N(6)-acetyl-L-lysyl-[protein] + CoA + H(+)</text>
        <dbReference type="Rhea" id="RHEA:45948"/>
        <dbReference type="Rhea" id="RHEA-COMP:9752"/>
        <dbReference type="Rhea" id="RHEA-COMP:10731"/>
        <dbReference type="ChEBI" id="CHEBI:15378"/>
        <dbReference type="ChEBI" id="CHEBI:29969"/>
        <dbReference type="ChEBI" id="CHEBI:57287"/>
        <dbReference type="ChEBI" id="CHEBI:57288"/>
        <dbReference type="ChEBI" id="CHEBI:61930"/>
        <dbReference type="EC" id="2.3.1.48"/>
    </reaction>
</comment>
<evidence type="ECO:0000256" key="8">
    <source>
        <dbReference type="ARBA" id="ARBA00026144"/>
    </source>
</evidence>
<keyword evidence="3" id="KW-0159">Chromosome partition</keyword>
<evidence type="ECO:0000259" key="11">
    <source>
        <dbReference type="PROSITE" id="PS51186"/>
    </source>
</evidence>
<dbReference type="EMBL" id="GEEE01003920">
    <property type="protein sequence ID" value="JAP59305.1"/>
    <property type="molecule type" value="Transcribed_RNA"/>
</dbReference>
<evidence type="ECO:0000256" key="2">
    <source>
        <dbReference type="ARBA" id="ARBA00022679"/>
    </source>
</evidence>
<dbReference type="PANTHER" id="PTHR14744:SF15">
    <property type="entry name" value="N-ALPHA-ACETYLTRANSFERASE 60"/>
    <property type="match status" value="1"/>
</dbReference>
<evidence type="ECO:0000256" key="6">
    <source>
        <dbReference type="ARBA" id="ARBA00025774"/>
    </source>
</evidence>
<accession>A0A0X3Q581</accession>
<evidence type="ECO:0000256" key="10">
    <source>
        <dbReference type="ARBA" id="ARBA00048848"/>
    </source>
</evidence>
<evidence type="ECO:0000256" key="1">
    <source>
        <dbReference type="ARBA" id="ARBA00013184"/>
    </source>
</evidence>
<gene>
    <name evidence="12" type="primary">NAA60</name>
    <name evidence="12" type="ORF">TR121573</name>
</gene>
<feature type="domain" description="N-acetyltransferase" evidence="11">
    <location>
        <begin position="8"/>
        <end position="217"/>
    </location>
</feature>
<evidence type="ECO:0000256" key="4">
    <source>
        <dbReference type="ARBA" id="ARBA00022853"/>
    </source>
</evidence>
<dbReference type="GO" id="GO:0000139">
    <property type="term" value="C:Golgi membrane"/>
    <property type="evidence" value="ECO:0007669"/>
    <property type="project" value="TreeGrafter"/>
</dbReference>
<comment type="catalytic activity">
    <reaction evidence="10">
        <text>N-terminal L-methionyl-[transmembrane protein] + acetyl-CoA = N-terminal N(alpha)-acetyl-L-methionyl-[transmembrane protein] + CoA + H(+)</text>
        <dbReference type="Rhea" id="RHEA:50604"/>
        <dbReference type="Rhea" id="RHEA-COMP:12745"/>
        <dbReference type="Rhea" id="RHEA-COMP:12746"/>
        <dbReference type="ChEBI" id="CHEBI:15378"/>
        <dbReference type="ChEBI" id="CHEBI:57287"/>
        <dbReference type="ChEBI" id="CHEBI:57288"/>
        <dbReference type="ChEBI" id="CHEBI:64731"/>
        <dbReference type="ChEBI" id="CHEBI:133414"/>
        <dbReference type="EC" id="2.3.1.259"/>
    </reaction>
</comment>
<dbReference type="InterPro" id="IPR045141">
    <property type="entry name" value="NAA60-like"/>
</dbReference>
<evidence type="ECO:0000313" key="12">
    <source>
        <dbReference type="EMBL" id="JAP59305.1"/>
    </source>
</evidence>
<dbReference type="SUPFAM" id="SSF55729">
    <property type="entry name" value="Acyl-CoA N-acyltransferases (Nat)"/>
    <property type="match status" value="2"/>
</dbReference>
<keyword evidence="5" id="KW-0012">Acyltransferase</keyword>
<comment type="similarity">
    <text evidence="6">Belongs to the acetyltransferase family. NAA60 subfamily.</text>
</comment>
<dbReference type="CDD" id="cd04301">
    <property type="entry name" value="NAT_SF"/>
    <property type="match status" value="1"/>
</dbReference>
<dbReference type="GO" id="GO:0007059">
    <property type="term" value="P:chromosome segregation"/>
    <property type="evidence" value="ECO:0007669"/>
    <property type="project" value="UniProtKB-KW"/>
</dbReference>